<evidence type="ECO:0000259" key="8">
    <source>
        <dbReference type="Pfam" id="PF01137"/>
    </source>
</evidence>
<reference evidence="10 11" key="1">
    <citation type="journal article" date="2021" name="Sci. Rep.">
        <title>The genome of the diatom Chaetoceros tenuissimus carries an ancient integrated fragment of an extant virus.</title>
        <authorList>
            <person name="Hongo Y."/>
            <person name="Kimura K."/>
            <person name="Takaki Y."/>
            <person name="Yoshida Y."/>
            <person name="Baba S."/>
            <person name="Kobayashi G."/>
            <person name="Nagasaki K."/>
            <person name="Hano T."/>
            <person name="Tomaru Y."/>
        </authorList>
    </citation>
    <scope>NUCLEOTIDE SEQUENCE [LARGE SCALE GENOMIC DNA]</scope>
    <source>
        <strain evidence="10 11">NIES-3715</strain>
    </source>
</reference>
<feature type="domain" description="RNA 3'-terminal phosphate cyclase insert" evidence="9">
    <location>
        <begin position="216"/>
        <end position="319"/>
    </location>
</feature>
<dbReference type="GO" id="GO:0003963">
    <property type="term" value="F:RNA-3'-phosphate cyclase activity"/>
    <property type="evidence" value="ECO:0007669"/>
    <property type="project" value="UniProtKB-EC"/>
</dbReference>
<dbReference type="GO" id="GO:0005634">
    <property type="term" value="C:nucleus"/>
    <property type="evidence" value="ECO:0007669"/>
    <property type="project" value="TreeGrafter"/>
</dbReference>
<keyword evidence="4 7" id="KW-0547">Nucleotide-binding</keyword>
<comment type="similarity">
    <text evidence="1">Belongs to the RNA 3'-terminal cyclase family. Type 1 subfamily.</text>
</comment>
<evidence type="ECO:0000313" key="10">
    <source>
        <dbReference type="EMBL" id="GFH60266.1"/>
    </source>
</evidence>
<evidence type="ECO:0000259" key="9">
    <source>
        <dbReference type="Pfam" id="PF05189"/>
    </source>
</evidence>
<evidence type="ECO:0000256" key="3">
    <source>
        <dbReference type="ARBA" id="ARBA00022598"/>
    </source>
</evidence>
<accession>A0AAD3D9C5</accession>
<dbReference type="PIRSF" id="PIRSF005378">
    <property type="entry name" value="RNA3'_term_phos_cycl_euk"/>
    <property type="match status" value="1"/>
</dbReference>
<evidence type="ECO:0000256" key="2">
    <source>
        <dbReference type="ARBA" id="ARBA00012725"/>
    </source>
</evidence>
<dbReference type="Proteomes" id="UP001054902">
    <property type="component" value="Unassembled WGS sequence"/>
</dbReference>
<keyword evidence="3" id="KW-0436">Ligase</keyword>
<sequence>MIEIDGSKGEGGGQLCRNALAYSSLLDIPIRIHSIRKNRSKPGLRAQHTAGINLAIDVCGEREGLKGCEVGSTSIEYCPKEKKSIQGENLELQHKDSKKDIYYDIGTAGSICLLLQAALPCWLFNCNKVQTLTIQGGTNASMAPQIDYFEQVFVPTLSKFLPVLNEKNLDLSEKDHFLSVHVEKRGYYPIGKGVVQCTLHPSMERFHGPLKPVHITNRGKCTKIHIQSFYAGKCPKIIALKMGKSAQRCIQLASKHQEIEEDMKVTMEVIEHVPAVGSASGILIIAETESGCLLASSGLGDRRDKPEQTGVKAAEDLICDLRAGGCVDEWLQDQLIIFMALANGTSSIKTGCLTQHTKTAIDIASTLTSAKFKVQKLSDGERKTDITGVDSRYGKEGYEPGQHIITCEGIGFCA</sequence>
<evidence type="ECO:0000313" key="11">
    <source>
        <dbReference type="Proteomes" id="UP001054902"/>
    </source>
</evidence>
<dbReference type="InterPro" id="IPR023797">
    <property type="entry name" value="RNA3'_phos_cyclase_dom"/>
</dbReference>
<keyword evidence="7" id="KW-0067">ATP-binding</keyword>
<dbReference type="InterPro" id="IPR036553">
    <property type="entry name" value="RPTC_insert"/>
</dbReference>
<feature type="active site" description="Tele-AMP-histidine intermediate" evidence="6">
    <location>
        <position position="356"/>
    </location>
</feature>
<evidence type="ECO:0000256" key="5">
    <source>
        <dbReference type="ARBA" id="ARBA00024481"/>
    </source>
</evidence>
<name>A0AAD3D9C5_9STRA</name>
<dbReference type="InterPro" id="IPR017770">
    <property type="entry name" value="RNA3'_term_phos_cyc_type_1"/>
</dbReference>
<organism evidence="10 11">
    <name type="scientific">Chaetoceros tenuissimus</name>
    <dbReference type="NCBI Taxonomy" id="426638"/>
    <lineage>
        <taxon>Eukaryota</taxon>
        <taxon>Sar</taxon>
        <taxon>Stramenopiles</taxon>
        <taxon>Ochrophyta</taxon>
        <taxon>Bacillariophyta</taxon>
        <taxon>Coscinodiscophyceae</taxon>
        <taxon>Chaetocerotophycidae</taxon>
        <taxon>Chaetocerotales</taxon>
        <taxon>Chaetocerotaceae</taxon>
        <taxon>Chaetoceros</taxon>
    </lineage>
</organism>
<dbReference type="InterPro" id="IPR000228">
    <property type="entry name" value="RNA3'_term_phos_cyc"/>
</dbReference>
<dbReference type="GO" id="GO:0005524">
    <property type="term" value="F:ATP binding"/>
    <property type="evidence" value="ECO:0007669"/>
    <property type="project" value="UniProtKB-KW"/>
</dbReference>
<dbReference type="NCBIfam" id="TIGR03399">
    <property type="entry name" value="RNA_3prim_cycl"/>
    <property type="match status" value="1"/>
</dbReference>
<dbReference type="Gene3D" id="3.30.360.20">
    <property type="entry name" value="RNA 3'-terminal phosphate cyclase, insert domain"/>
    <property type="match status" value="1"/>
</dbReference>
<proteinExistence type="inferred from homology"/>
<dbReference type="GO" id="GO:0006396">
    <property type="term" value="P:RNA processing"/>
    <property type="evidence" value="ECO:0007669"/>
    <property type="project" value="InterPro"/>
</dbReference>
<dbReference type="AlphaFoldDB" id="A0AAD3D9C5"/>
<evidence type="ECO:0000256" key="1">
    <source>
        <dbReference type="ARBA" id="ARBA00009206"/>
    </source>
</evidence>
<dbReference type="InterPro" id="IPR013791">
    <property type="entry name" value="RNA3'-term_phos_cycl_insert"/>
</dbReference>
<feature type="domain" description="RNA 3'-terminal phosphate cyclase" evidence="8">
    <location>
        <begin position="9"/>
        <end position="374"/>
    </location>
</feature>
<feature type="binding site" evidence="7">
    <location>
        <position position="116"/>
    </location>
    <ligand>
        <name>ATP</name>
        <dbReference type="ChEBI" id="CHEBI:30616"/>
    </ligand>
</feature>
<keyword evidence="11" id="KW-1185">Reference proteome</keyword>
<dbReference type="SUPFAM" id="SSF52913">
    <property type="entry name" value="RNA 3'-terminal phosphate cyclase, RPTC, insert domain"/>
    <property type="match status" value="1"/>
</dbReference>
<dbReference type="EC" id="6.5.1.4" evidence="2"/>
<dbReference type="Pfam" id="PF01137">
    <property type="entry name" value="RTC"/>
    <property type="match status" value="1"/>
</dbReference>
<comment type="caution">
    <text evidence="10">The sequence shown here is derived from an EMBL/GenBank/DDBJ whole genome shotgun (WGS) entry which is preliminary data.</text>
</comment>
<dbReference type="Gene3D" id="3.65.10.20">
    <property type="entry name" value="RNA 3'-terminal phosphate cyclase domain"/>
    <property type="match status" value="1"/>
</dbReference>
<dbReference type="InterPro" id="IPR013792">
    <property type="entry name" value="RNA3'P_cycl/enolpyr_Trfase_a/b"/>
</dbReference>
<evidence type="ECO:0000256" key="6">
    <source>
        <dbReference type="PIRSR" id="PIRSR005378-1"/>
    </source>
</evidence>
<protein>
    <recommendedName>
        <fullName evidence="2">RNA 3'-terminal-phosphate cyclase (ATP)</fullName>
        <ecNumber evidence="2">6.5.1.4</ecNumber>
    </recommendedName>
</protein>
<dbReference type="PANTHER" id="PTHR11096:SF0">
    <property type="entry name" value="RNA 3'-TERMINAL PHOSPHATE CYCLASE"/>
    <property type="match status" value="1"/>
</dbReference>
<dbReference type="SUPFAM" id="SSF55205">
    <property type="entry name" value="EPT/RTPC-like"/>
    <property type="match status" value="1"/>
</dbReference>
<evidence type="ECO:0000256" key="4">
    <source>
        <dbReference type="ARBA" id="ARBA00022741"/>
    </source>
</evidence>
<gene>
    <name evidence="10" type="ORF">CTEN210_16742</name>
</gene>
<dbReference type="EMBL" id="BLLK01000069">
    <property type="protein sequence ID" value="GFH60266.1"/>
    <property type="molecule type" value="Genomic_DNA"/>
</dbReference>
<dbReference type="PANTHER" id="PTHR11096">
    <property type="entry name" value="RNA 3' TERMINAL PHOSPHATE CYCLASE"/>
    <property type="match status" value="1"/>
</dbReference>
<evidence type="ECO:0000256" key="7">
    <source>
        <dbReference type="PIRSR" id="PIRSR005378-2"/>
    </source>
</evidence>
<dbReference type="InterPro" id="IPR037136">
    <property type="entry name" value="RNA3'_phos_cyclase_dom_sf"/>
</dbReference>
<dbReference type="Pfam" id="PF05189">
    <property type="entry name" value="RTC_insert"/>
    <property type="match status" value="1"/>
</dbReference>
<comment type="catalytic activity">
    <reaction evidence="5">
        <text>a 3'-end 3'-phospho-ribonucleotide-RNA + ATP = a 3'-end 2',3'-cyclophospho-ribonucleotide-RNA + AMP + diphosphate</text>
        <dbReference type="Rhea" id="RHEA:23976"/>
        <dbReference type="Rhea" id="RHEA-COMP:10463"/>
        <dbReference type="Rhea" id="RHEA-COMP:10464"/>
        <dbReference type="ChEBI" id="CHEBI:30616"/>
        <dbReference type="ChEBI" id="CHEBI:33019"/>
        <dbReference type="ChEBI" id="CHEBI:83062"/>
        <dbReference type="ChEBI" id="CHEBI:83064"/>
        <dbReference type="ChEBI" id="CHEBI:456215"/>
        <dbReference type="EC" id="6.5.1.4"/>
    </reaction>
</comment>